<evidence type="ECO:0000313" key="7">
    <source>
        <dbReference type="EMBL" id="VDO35712.1"/>
    </source>
</evidence>
<organism evidence="9">
    <name type="scientific">Haemonchus placei</name>
    <name type="common">Barber's pole worm</name>
    <dbReference type="NCBI Taxonomy" id="6290"/>
    <lineage>
        <taxon>Eukaryota</taxon>
        <taxon>Metazoa</taxon>
        <taxon>Ecdysozoa</taxon>
        <taxon>Nematoda</taxon>
        <taxon>Chromadorea</taxon>
        <taxon>Rhabditida</taxon>
        <taxon>Rhabditina</taxon>
        <taxon>Rhabditomorpha</taxon>
        <taxon>Strongyloidea</taxon>
        <taxon>Trichostrongylidae</taxon>
        <taxon>Haemonchus</taxon>
    </lineage>
</organism>
<dbReference type="GO" id="GO:0016020">
    <property type="term" value="C:membrane"/>
    <property type="evidence" value="ECO:0007669"/>
    <property type="project" value="UniProtKB-SubCell"/>
</dbReference>
<sequence>MAGARKGALENGVIIQIQDVHHEYMKKLSELSKIQASCLKTIKHQHYIMGNFKDTLKKFVPFRKAEINATTADEKGVVENIRKEMTDVRAKLKSMESELPVQNNGFYLSLILGKNLNLSLLTKDDKYKYKTDYELFKWKVTLAIFVVVILSYLFPWRVMDSICNFLMVWYYCTLTIRESILRINGSRIKGWWVAHHYLSCVLSGIVLTWRDGECYQTFRHQFLLFVFYIAFLQLLQSQYQSGCLRRLHALGQGHQMDITVEGFKSFMFKGLTFLLPFLVAGYFFQLYNAYTLWYLSYDCEGQWQVFALCCMFFVLAVGNITTTTLVILKKLHTSSSYNYVVGVKTKYRPGEVVKEE</sequence>
<dbReference type="OMA" id="WPNTGPW"/>
<dbReference type="PANTHER" id="PTHR21433">
    <property type="entry name" value="TRANSMEMBRANE PROTEIN INDUCED BY TUMOR NECROSIS FACTOR ALPHA"/>
    <property type="match status" value="1"/>
</dbReference>
<feature type="transmembrane region" description="Helical" evidence="6">
    <location>
        <begin position="221"/>
        <end position="239"/>
    </location>
</feature>
<gene>
    <name evidence="7" type="ORF">HPLM_LOCUS8749</name>
</gene>
<feature type="transmembrane region" description="Helical" evidence="6">
    <location>
        <begin position="305"/>
        <end position="328"/>
    </location>
</feature>
<comment type="subcellular location">
    <subcellularLocation>
        <location evidence="1">Membrane</location>
        <topology evidence="1">Multi-pass membrane protein</topology>
    </subcellularLocation>
</comment>
<comment type="similarity">
    <text evidence="2">Belongs to the TMEM120 family.</text>
</comment>
<evidence type="ECO:0000256" key="2">
    <source>
        <dbReference type="ARBA" id="ARBA00009700"/>
    </source>
</evidence>
<evidence type="ECO:0000256" key="6">
    <source>
        <dbReference type="SAM" id="Phobius"/>
    </source>
</evidence>
<evidence type="ECO:0000256" key="4">
    <source>
        <dbReference type="ARBA" id="ARBA00022989"/>
    </source>
</evidence>
<name>A0A0N4WDT1_HAEPC</name>
<dbReference type="Pfam" id="PF07851">
    <property type="entry name" value="TMEM120A-B"/>
    <property type="match status" value="1"/>
</dbReference>
<feature type="transmembrane region" description="Helical" evidence="6">
    <location>
        <begin position="188"/>
        <end position="209"/>
    </location>
</feature>
<evidence type="ECO:0000256" key="5">
    <source>
        <dbReference type="ARBA" id="ARBA00023136"/>
    </source>
</evidence>
<evidence type="ECO:0000256" key="3">
    <source>
        <dbReference type="ARBA" id="ARBA00022692"/>
    </source>
</evidence>
<dbReference type="Proteomes" id="UP000268014">
    <property type="component" value="Unassembled WGS sequence"/>
</dbReference>
<dbReference type="WBParaSite" id="HPLM_0000875701-mRNA-1">
    <property type="protein sequence ID" value="HPLM_0000875701-mRNA-1"/>
    <property type="gene ID" value="HPLM_0000875701"/>
</dbReference>
<keyword evidence="4 6" id="KW-1133">Transmembrane helix</keyword>
<reference evidence="9" key="1">
    <citation type="submission" date="2016-04" db="UniProtKB">
        <authorList>
            <consortium name="WormBaseParasite"/>
        </authorList>
    </citation>
    <scope>IDENTIFICATION</scope>
</reference>
<keyword evidence="3 6" id="KW-0812">Transmembrane</keyword>
<evidence type="ECO:0000313" key="9">
    <source>
        <dbReference type="WBParaSite" id="HPLM_0000875701-mRNA-1"/>
    </source>
</evidence>
<dbReference type="AlphaFoldDB" id="A0A0N4WDT1"/>
<dbReference type="PANTHER" id="PTHR21433:SF0">
    <property type="entry name" value="TRANSMEMBRANE PROTEIN 120 HOMOLOG"/>
    <property type="match status" value="1"/>
</dbReference>
<feature type="transmembrane region" description="Helical" evidence="6">
    <location>
        <begin position="266"/>
        <end position="285"/>
    </location>
</feature>
<keyword evidence="8" id="KW-1185">Reference proteome</keyword>
<feature type="transmembrane region" description="Helical" evidence="6">
    <location>
        <begin position="136"/>
        <end position="153"/>
    </location>
</feature>
<evidence type="ECO:0000313" key="8">
    <source>
        <dbReference type="Proteomes" id="UP000268014"/>
    </source>
</evidence>
<reference evidence="7 8" key="2">
    <citation type="submission" date="2018-11" db="EMBL/GenBank/DDBJ databases">
        <authorList>
            <consortium name="Pathogen Informatics"/>
        </authorList>
    </citation>
    <scope>NUCLEOTIDE SEQUENCE [LARGE SCALE GENOMIC DNA]</scope>
    <source>
        <strain evidence="7 8">MHpl1</strain>
    </source>
</reference>
<proteinExistence type="inferred from homology"/>
<dbReference type="InterPro" id="IPR012926">
    <property type="entry name" value="TMEM120A/B"/>
</dbReference>
<keyword evidence="5 6" id="KW-0472">Membrane</keyword>
<accession>A0A0N4WDT1</accession>
<protein>
    <submittedName>
        <fullName evidence="9">Transmembrane protein 120 homolog</fullName>
    </submittedName>
</protein>
<dbReference type="EMBL" id="UZAF01016922">
    <property type="protein sequence ID" value="VDO35712.1"/>
    <property type="molecule type" value="Genomic_DNA"/>
</dbReference>
<evidence type="ECO:0000256" key="1">
    <source>
        <dbReference type="ARBA" id="ARBA00004141"/>
    </source>
</evidence>
<dbReference type="OrthoDB" id="2015098at2759"/>